<dbReference type="Proteomes" id="UP001500466">
    <property type="component" value="Unassembled WGS sequence"/>
</dbReference>
<protein>
    <submittedName>
        <fullName evidence="1">Uncharacterized protein</fullName>
    </submittedName>
</protein>
<comment type="caution">
    <text evidence="1">The sequence shown here is derived from an EMBL/GenBank/DDBJ whole genome shotgun (WGS) entry which is preliminary data.</text>
</comment>
<reference evidence="2" key="1">
    <citation type="journal article" date="2019" name="Int. J. Syst. Evol. Microbiol.">
        <title>The Global Catalogue of Microorganisms (GCM) 10K type strain sequencing project: providing services to taxonomists for standard genome sequencing and annotation.</title>
        <authorList>
            <consortium name="The Broad Institute Genomics Platform"/>
            <consortium name="The Broad Institute Genome Sequencing Center for Infectious Disease"/>
            <person name="Wu L."/>
            <person name="Ma J."/>
        </authorList>
    </citation>
    <scope>NUCLEOTIDE SEQUENCE [LARGE SCALE GENOMIC DNA]</scope>
    <source>
        <strain evidence="2">JCM 17986</strain>
    </source>
</reference>
<name>A0ABP9I4P3_9ACTN</name>
<sequence length="815" mass="85951">MDDKIASAGRGEDGAHTGEAAAPLDLDAADARAVEAVIAKAAGKRLTRPLRDELRRLGAVVRARGETCDVVGAATERPWRSPSGAVYDLDLDLLDAALEAGVPITDPAAGTVFALRTWLARARRGQLAAVAADARFRPLLRDAVLDWRGDLLALGRSGALLSHGEGAAEAVLAAAGIVDVLGEAVAAWAEQVRGGSLPALHEAVHYLDLLGPARLVAASADPGLRDAIGAILAADPAEALAATWRTGLVDELGDSGLDAYGRFSHTDDVFRITPEAGAAEDTFVVADENRSIVFGPRGVVAGPLYGRFRHQPNSAQTTDLFRYADCTYTAEPLAPGDSPDTAVALPGAPAPVRAHRTADGYWELQDAHGTATARWYQGPARPNGVAGTHSVGRQRHRWASGSELVPPPQVWHRLPARDTAGSRLLRTADRALAARVLDAASGPDGDIARHVTELGRRHPVGDHSWEVAEAFAALRAAATPELPGITADRLLDGIAGTLWTALETRVLAARHLDDASALRITPLPCPRADAGDLRARIFTEMQDMYRRIQTVADLCVDPGIPVPPPHIDLANAQGWEQKLGRLGGQALRAALSTATTSRGGDLNNDGLRSCGALPMSDPAGRWRTMTLSLDVRNSPREGTVCRTPRGCLIVLQRANSGPVTALEYAADGVFGPPPFGSTTDARICAGWGGADRIAALLRLLDERGGAPWPEKSVAAFAQATHMSVARAAILTVGFEPRNAPMVARGNPGMTQPFADAAGLSARDLADAGAGLARDVPIELRLELPEFLMPDDPEDLWRDRLAVTRAAAWWNAAILG</sequence>
<proteinExistence type="predicted"/>
<evidence type="ECO:0000313" key="1">
    <source>
        <dbReference type="EMBL" id="GAA4988258.1"/>
    </source>
</evidence>
<dbReference type="RefSeq" id="WP_345679737.1">
    <property type="nucleotide sequence ID" value="NZ_BAABHS010000035.1"/>
</dbReference>
<keyword evidence="2" id="KW-1185">Reference proteome</keyword>
<dbReference type="EMBL" id="BAABHS010000035">
    <property type="protein sequence ID" value="GAA4988258.1"/>
    <property type="molecule type" value="Genomic_DNA"/>
</dbReference>
<organism evidence="1 2">
    <name type="scientific">Yinghuangia aomiensis</name>
    <dbReference type="NCBI Taxonomy" id="676205"/>
    <lineage>
        <taxon>Bacteria</taxon>
        <taxon>Bacillati</taxon>
        <taxon>Actinomycetota</taxon>
        <taxon>Actinomycetes</taxon>
        <taxon>Kitasatosporales</taxon>
        <taxon>Streptomycetaceae</taxon>
        <taxon>Yinghuangia</taxon>
    </lineage>
</organism>
<evidence type="ECO:0000313" key="2">
    <source>
        <dbReference type="Proteomes" id="UP001500466"/>
    </source>
</evidence>
<gene>
    <name evidence="1" type="ORF">GCM10023205_68990</name>
</gene>
<accession>A0ABP9I4P3</accession>